<dbReference type="NCBIfam" id="TIGR03263">
    <property type="entry name" value="guanyl_kin"/>
    <property type="match status" value="1"/>
</dbReference>
<evidence type="ECO:0000256" key="3">
    <source>
        <dbReference type="ARBA" id="ARBA00005790"/>
    </source>
</evidence>
<comment type="caution">
    <text evidence="16">The sequence shown here is derived from an EMBL/GenBank/DDBJ whole genome shotgun (WGS) entry which is preliminary data.</text>
</comment>
<dbReference type="Proteomes" id="UP000503840">
    <property type="component" value="Unassembled WGS sequence"/>
</dbReference>
<dbReference type="Gene3D" id="3.40.50.300">
    <property type="entry name" value="P-loop containing nucleotide triphosphate hydrolases"/>
    <property type="match status" value="1"/>
</dbReference>
<dbReference type="InterPro" id="IPR017665">
    <property type="entry name" value="Guanylate_kinase"/>
</dbReference>
<dbReference type="PROSITE" id="PS50052">
    <property type="entry name" value="GUANYLATE_KINASE_2"/>
    <property type="match status" value="1"/>
</dbReference>
<dbReference type="HAMAP" id="MF_00328">
    <property type="entry name" value="Guanylate_kinase"/>
    <property type="match status" value="1"/>
</dbReference>
<dbReference type="SMART" id="SM00072">
    <property type="entry name" value="GuKc"/>
    <property type="match status" value="1"/>
</dbReference>
<accession>A0A7J0BIR1</accession>
<dbReference type="EMBL" id="BLVO01000012">
    <property type="protein sequence ID" value="GFM32974.1"/>
    <property type="molecule type" value="Genomic_DNA"/>
</dbReference>
<dbReference type="GO" id="GO:0004385">
    <property type="term" value="F:GMP kinase activity"/>
    <property type="evidence" value="ECO:0007669"/>
    <property type="project" value="UniProtKB-UniRule"/>
</dbReference>
<evidence type="ECO:0000256" key="12">
    <source>
        <dbReference type="ARBA" id="ARBA00048594"/>
    </source>
</evidence>
<comment type="function">
    <text evidence="1 13">Essential for recycling GMP and indirectly, cGMP.</text>
</comment>
<dbReference type="InterPro" id="IPR008145">
    <property type="entry name" value="GK/Ca_channel_bsu"/>
</dbReference>
<feature type="compositionally biased region" description="Polar residues" evidence="14">
    <location>
        <begin position="1"/>
        <end position="17"/>
    </location>
</feature>
<name>A0A7J0BIR1_9BACT</name>
<dbReference type="FunFam" id="3.30.63.10:FF:000005">
    <property type="entry name" value="Guanylate kinase"/>
    <property type="match status" value="1"/>
</dbReference>
<evidence type="ECO:0000256" key="1">
    <source>
        <dbReference type="ARBA" id="ARBA00003531"/>
    </source>
</evidence>
<organism evidence="16 17">
    <name type="scientific">Desulfovibrio subterraneus</name>
    <dbReference type="NCBI Taxonomy" id="2718620"/>
    <lineage>
        <taxon>Bacteria</taxon>
        <taxon>Pseudomonadati</taxon>
        <taxon>Thermodesulfobacteriota</taxon>
        <taxon>Desulfovibrionia</taxon>
        <taxon>Desulfovibrionales</taxon>
        <taxon>Desulfovibrionaceae</taxon>
        <taxon>Desulfovibrio</taxon>
    </lineage>
</organism>
<evidence type="ECO:0000259" key="15">
    <source>
        <dbReference type="PROSITE" id="PS50052"/>
    </source>
</evidence>
<dbReference type="PANTHER" id="PTHR23117">
    <property type="entry name" value="GUANYLATE KINASE-RELATED"/>
    <property type="match status" value="1"/>
</dbReference>
<keyword evidence="7 13" id="KW-0808">Transferase</keyword>
<dbReference type="InterPro" id="IPR020590">
    <property type="entry name" value="Guanylate_kinase_CS"/>
</dbReference>
<evidence type="ECO:0000256" key="6">
    <source>
        <dbReference type="ARBA" id="ARBA00022490"/>
    </source>
</evidence>
<dbReference type="InterPro" id="IPR008144">
    <property type="entry name" value="Guanylate_kin-like_dom"/>
</dbReference>
<keyword evidence="10 13" id="KW-0067">ATP-binding</keyword>
<comment type="similarity">
    <text evidence="3 13">Belongs to the guanylate kinase family.</text>
</comment>
<protein>
    <recommendedName>
        <fullName evidence="5 13">Guanylate kinase</fullName>
        <ecNumber evidence="4 13">2.7.4.8</ecNumber>
    </recommendedName>
    <alternativeName>
        <fullName evidence="11 13">GMP kinase</fullName>
    </alternativeName>
</protein>
<keyword evidence="9 13" id="KW-0418">Kinase</keyword>
<dbReference type="SUPFAM" id="SSF52540">
    <property type="entry name" value="P-loop containing nucleoside triphosphate hydrolases"/>
    <property type="match status" value="1"/>
</dbReference>
<evidence type="ECO:0000256" key="4">
    <source>
        <dbReference type="ARBA" id="ARBA00012961"/>
    </source>
</evidence>
<evidence type="ECO:0000256" key="2">
    <source>
        <dbReference type="ARBA" id="ARBA00004496"/>
    </source>
</evidence>
<dbReference type="AlphaFoldDB" id="A0A7J0BIR1"/>
<evidence type="ECO:0000256" key="10">
    <source>
        <dbReference type="ARBA" id="ARBA00022840"/>
    </source>
</evidence>
<dbReference type="InterPro" id="IPR027417">
    <property type="entry name" value="P-loop_NTPase"/>
</dbReference>
<keyword evidence="17" id="KW-1185">Reference proteome</keyword>
<evidence type="ECO:0000256" key="5">
    <source>
        <dbReference type="ARBA" id="ARBA00016296"/>
    </source>
</evidence>
<evidence type="ECO:0000256" key="8">
    <source>
        <dbReference type="ARBA" id="ARBA00022741"/>
    </source>
</evidence>
<evidence type="ECO:0000256" key="9">
    <source>
        <dbReference type="ARBA" id="ARBA00022777"/>
    </source>
</evidence>
<feature type="region of interest" description="Disordered" evidence="14">
    <location>
        <begin position="1"/>
        <end position="20"/>
    </location>
</feature>
<evidence type="ECO:0000256" key="11">
    <source>
        <dbReference type="ARBA" id="ARBA00030128"/>
    </source>
</evidence>
<evidence type="ECO:0000313" key="17">
    <source>
        <dbReference type="Proteomes" id="UP000503840"/>
    </source>
</evidence>
<sequence length="232" mass="26276">MVPDTQDATGKQEQGVSLSRRDRIEAERTGIVLVLCAPSGTGKTTLTRRLLEEFHRFEFSVSYTTRQPREGEQHGKDYFFVSEDEFNEKREAGFFAEWAEVHGNYYGTPKEETLRKLAAGKDILFDIDVQGAGQLHGSLKQGCYVFILPPSRGELERRLRGRGTDSEATIAKRLANAEKEMQQAHWFNAWIVNDDLDRAYDELRSAYLAATLSPSCHPSLVNSIMKGWRNNG</sequence>
<evidence type="ECO:0000313" key="16">
    <source>
        <dbReference type="EMBL" id="GFM32974.1"/>
    </source>
</evidence>
<comment type="catalytic activity">
    <reaction evidence="12 13">
        <text>GMP + ATP = GDP + ADP</text>
        <dbReference type="Rhea" id="RHEA:20780"/>
        <dbReference type="ChEBI" id="CHEBI:30616"/>
        <dbReference type="ChEBI" id="CHEBI:58115"/>
        <dbReference type="ChEBI" id="CHEBI:58189"/>
        <dbReference type="ChEBI" id="CHEBI:456216"/>
        <dbReference type="EC" id="2.7.4.8"/>
    </reaction>
</comment>
<dbReference type="EC" id="2.7.4.8" evidence="4 13"/>
<evidence type="ECO:0000256" key="14">
    <source>
        <dbReference type="SAM" id="MobiDB-lite"/>
    </source>
</evidence>
<comment type="subcellular location">
    <subcellularLocation>
        <location evidence="2 13">Cytoplasm</location>
    </subcellularLocation>
</comment>
<reference evidence="16 17" key="1">
    <citation type="submission" date="2020-05" db="EMBL/GenBank/DDBJ databases">
        <title>Draft genome sequence of Desulfovibrio sp. strain HN2T.</title>
        <authorList>
            <person name="Ueno A."/>
            <person name="Tamazawa S."/>
            <person name="Tamamura S."/>
            <person name="Murakami T."/>
            <person name="Kiyama T."/>
            <person name="Inomata H."/>
            <person name="Amano Y."/>
            <person name="Miyakawa K."/>
            <person name="Tamaki H."/>
            <person name="Naganuma T."/>
            <person name="Kaneko K."/>
        </authorList>
    </citation>
    <scope>NUCLEOTIDE SEQUENCE [LARGE SCALE GENOMIC DNA]</scope>
    <source>
        <strain evidence="16 17">HN2</strain>
    </source>
</reference>
<keyword evidence="8 13" id="KW-0547">Nucleotide-binding</keyword>
<feature type="domain" description="Guanylate kinase-like" evidence="15">
    <location>
        <begin position="30"/>
        <end position="208"/>
    </location>
</feature>
<dbReference type="CDD" id="cd00071">
    <property type="entry name" value="GMPK"/>
    <property type="match status" value="1"/>
</dbReference>
<feature type="binding site" evidence="13">
    <location>
        <begin position="37"/>
        <end position="44"/>
    </location>
    <ligand>
        <name>ATP</name>
        <dbReference type="ChEBI" id="CHEBI:30616"/>
    </ligand>
</feature>
<keyword evidence="6 13" id="KW-0963">Cytoplasm</keyword>
<dbReference type="Pfam" id="PF00625">
    <property type="entry name" value="Guanylate_kin"/>
    <property type="match status" value="1"/>
</dbReference>
<dbReference type="Gene3D" id="3.30.63.10">
    <property type="entry name" value="Guanylate Kinase phosphate binding domain"/>
    <property type="match status" value="1"/>
</dbReference>
<dbReference type="GO" id="GO:0005829">
    <property type="term" value="C:cytosol"/>
    <property type="evidence" value="ECO:0007669"/>
    <property type="project" value="TreeGrafter"/>
</dbReference>
<evidence type="ECO:0000256" key="13">
    <source>
        <dbReference type="HAMAP-Rule" id="MF_00328"/>
    </source>
</evidence>
<proteinExistence type="inferred from homology"/>
<dbReference type="GO" id="GO:0005524">
    <property type="term" value="F:ATP binding"/>
    <property type="evidence" value="ECO:0007669"/>
    <property type="project" value="UniProtKB-UniRule"/>
</dbReference>
<evidence type="ECO:0000256" key="7">
    <source>
        <dbReference type="ARBA" id="ARBA00022679"/>
    </source>
</evidence>
<gene>
    <name evidence="13 16" type="primary">gmk</name>
    <name evidence="16" type="ORF">DSM101010T_13390</name>
</gene>
<dbReference type="PANTHER" id="PTHR23117:SF13">
    <property type="entry name" value="GUANYLATE KINASE"/>
    <property type="match status" value="1"/>
</dbReference>
<dbReference type="PROSITE" id="PS00856">
    <property type="entry name" value="GUANYLATE_KINASE_1"/>
    <property type="match status" value="1"/>
</dbReference>